<dbReference type="PANTHER" id="PTHR43818">
    <property type="entry name" value="BCDNA.GH03377"/>
    <property type="match status" value="1"/>
</dbReference>
<dbReference type="Gene3D" id="3.30.360.10">
    <property type="entry name" value="Dihydrodipicolinate Reductase, domain 2"/>
    <property type="match status" value="1"/>
</dbReference>
<reference evidence="4 5" key="1">
    <citation type="submission" date="2017-06" db="EMBL/GenBank/DDBJ databases">
        <authorList>
            <person name="Kim H.J."/>
            <person name="Triplett B.A."/>
        </authorList>
    </citation>
    <scope>NUCLEOTIDE SEQUENCE [LARGE SCALE GENOMIC DNA]</scope>
    <source>
        <strain evidence="4 5">CGMCC 4.2132</strain>
    </source>
</reference>
<feature type="domain" description="Gfo/Idh/MocA-like oxidoreductase N-terminal" evidence="2">
    <location>
        <begin position="10"/>
        <end position="127"/>
    </location>
</feature>
<dbReference type="InterPro" id="IPR036291">
    <property type="entry name" value="NAD(P)-bd_dom_sf"/>
</dbReference>
<protein>
    <submittedName>
        <fullName evidence="4">Predicted dehydrogenase</fullName>
    </submittedName>
</protein>
<dbReference type="GO" id="GO:0016491">
    <property type="term" value="F:oxidoreductase activity"/>
    <property type="evidence" value="ECO:0007669"/>
    <property type="project" value="UniProtKB-KW"/>
</dbReference>
<organism evidence="4 5">
    <name type="scientific">Streptosporangium subroseum</name>
    <dbReference type="NCBI Taxonomy" id="106412"/>
    <lineage>
        <taxon>Bacteria</taxon>
        <taxon>Bacillati</taxon>
        <taxon>Actinomycetota</taxon>
        <taxon>Actinomycetes</taxon>
        <taxon>Streptosporangiales</taxon>
        <taxon>Streptosporangiaceae</taxon>
        <taxon>Streptosporangium</taxon>
    </lineage>
</organism>
<dbReference type="Proteomes" id="UP000198282">
    <property type="component" value="Unassembled WGS sequence"/>
</dbReference>
<dbReference type="AlphaFoldDB" id="A0A239PA76"/>
<dbReference type="SUPFAM" id="SSF51735">
    <property type="entry name" value="NAD(P)-binding Rossmann-fold domains"/>
    <property type="match status" value="1"/>
</dbReference>
<sequence length="393" mass="42474">MPRDDKPTLGIGMVGYAFMGRVHSQAWRSVSAFFDLPVTPTMAALCGRSKERTTAAAADLGWAAVETDWRDLIRRDDVDIVDICTPGDSHAEIAIAALAAGKHVLCEKPLANTVAEAEAMSEAARAAAAKGVYAMVAFNYRRVPAVALARRWVEEGRLGELRHVRAQYLQDWIVDPEFPLVWRLQRDQAGSGALGDIGAHIIDTAEFITGDVIAGVSALTETFVKERPLAEASAGLVGDSRTSERGTVDVDDAALFIGRMRGGALASFEATRFAAGRKNSLRIEINGSKGSLAFDFEAMNELWFHDHTLSGAEAGFRRILVTEPEHPYAAAWWPPGHGLGYEHTFTHEAKDFIEAVAAGVAPSPSFEDGLRVQRVLAAVETSAADESRWTVVS</sequence>
<evidence type="ECO:0000259" key="2">
    <source>
        <dbReference type="Pfam" id="PF01408"/>
    </source>
</evidence>
<dbReference type="SUPFAM" id="SSF55347">
    <property type="entry name" value="Glyceraldehyde-3-phosphate dehydrogenase-like, C-terminal domain"/>
    <property type="match status" value="1"/>
</dbReference>
<name>A0A239PA76_9ACTN</name>
<evidence type="ECO:0000313" key="4">
    <source>
        <dbReference type="EMBL" id="SNT63845.1"/>
    </source>
</evidence>
<keyword evidence="5" id="KW-1185">Reference proteome</keyword>
<evidence type="ECO:0000256" key="1">
    <source>
        <dbReference type="ARBA" id="ARBA00023002"/>
    </source>
</evidence>
<feature type="domain" description="GFO/IDH/MocA-like oxidoreductase" evidence="3">
    <location>
        <begin position="147"/>
        <end position="292"/>
    </location>
</feature>
<dbReference type="InterPro" id="IPR050463">
    <property type="entry name" value="Gfo/Idh/MocA_oxidrdct_glycsds"/>
</dbReference>
<dbReference type="OrthoDB" id="9792085at2"/>
<dbReference type="InterPro" id="IPR055170">
    <property type="entry name" value="GFO_IDH_MocA-like_dom"/>
</dbReference>
<evidence type="ECO:0000313" key="5">
    <source>
        <dbReference type="Proteomes" id="UP000198282"/>
    </source>
</evidence>
<dbReference type="InterPro" id="IPR000683">
    <property type="entry name" value="Gfo/Idh/MocA-like_OxRdtase_N"/>
</dbReference>
<evidence type="ECO:0000259" key="3">
    <source>
        <dbReference type="Pfam" id="PF22725"/>
    </source>
</evidence>
<dbReference type="Pfam" id="PF01408">
    <property type="entry name" value="GFO_IDH_MocA"/>
    <property type="match status" value="1"/>
</dbReference>
<gene>
    <name evidence="4" type="ORF">SAMN05216276_11062</name>
</gene>
<accession>A0A239PA76</accession>
<keyword evidence="1" id="KW-0560">Oxidoreductase</keyword>
<dbReference type="EMBL" id="FZOD01000106">
    <property type="protein sequence ID" value="SNT63845.1"/>
    <property type="molecule type" value="Genomic_DNA"/>
</dbReference>
<dbReference type="Gene3D" id="3.40.50.720">
    <property type="entry name" value="NAD(P)-binding Rossmann-like Domain"/>
    <property type="match status" value="1"/>
</dbReference>
<dbReference type="RefSeq" id="WP_089213673.1">
    <property type="nucleotide sequence ID" value="NZ_FZOD01000106.1"/>
</dbReference>
<dbReference type="GO" id="GO:0000166">
    <property type="term" value="F:nucleotide binding"/>
    <property type="evidence" value="ECO:0007669"/>
    <property type="project" value="InterPro"/>
</dbReference>
<dbReference type="Pfam" id="PF22725">
    <property type="entry name" value="GFO_IDH_MocA_C3"/>
    <property type="match status" value="1"/>
</dbReference>
<proteinExistence type="predicted"/>
<dbReference type="PANTHER" id="PTHR43818:SF11">
    <property type="entry name" value="BCDNA.GH03377"/>
    <property type="match status" value="1"/>
</dbReference>